<dbReference type="InterPro" id="IPR008969">
    <property type="entry name" value="CarboxyPept-like_regulatory"/>
</dbReference>
<name>A0A2I7SKU3_9FLAO</name>
<dbReference type="OrthoDB" id="848221at2"/>
<dbReference type="Pfam" id="PF13715">
    <property type="entry name" value="CarbopepD_reg_2"/>
    <property type="match status" value="1"/>
</dbReference>
<dbReference type="SUPFAM" id="SSF49464">
    <property type="entry name" value="Carboxypeptidase regulatory domain-like"/>
    <property type="match status" value="1"/>
</dbReference>
<dbReference type="EMBL" id="CP025938">
    <property type="protein sequence ID" value="AUS06521.1"/>
    <property type="molecule type" value="Genomic_DNA"/>
</dbReference>
<dbReference type="RefSeq" id="WP_102996468.1">
    <property type="nucleotide sequence ID" value="NZ_CP025938.1"/>
</dbReference>
<gene>
    <name evidence="1" type="ORF">C1A40_14210</name>
</gene>
<organism evidence="1 2">
    <name type="scientific">Pseudotamlana carrageenivorans</name>
    <dbReference type="NCBI Taxonomy" id="2069432"/>
    <lineage>
        <taxon>Bacteria</taxon>
        <taxon>Pseudomonadati</taxon>
        <taxon>Bacteroidota</taxon>
        <taxon>Flavobacteriia</taxon>
        <taxon>Flavobacteriales</taxon>
        <taxon>Flavobacteriaceae</taxon>
        <taxon>Pseudotamlana</taxon>
    </lineage>
</organism>
<evidence type="ECO:0000313" key="2">
    <source>
        <dbReference type="Proteomes" id="UP000236592"/>
    </source>
</evidence>
<dbReference type="KEGG" id="taj:C1A40_14210"/>
<dbReference type="AlphaFoldDB" id="A0A2I7SKU3"/>
<dbReference type="Proteomes" id="UP000236592">
    <property type="component" value="Chromosome"/>
</dbReference>
<proteinExistence type="predicted"/>
<evidence type="ECO:0000313" key="1">
    <source>
        <dbReference type="EMBL" id="AUS06521.1"/>
    </source>
</evidence>
<reference evidence="2" key="1">
    <citation type="submission" date="2018-01" db="EMBL/GenBank/DDBJ databases">
        <title>Complete genome of Tamlana sp. UJ94.</title>
        <authorList>
            <person name="Jung J."/>
            <person name="Chung D."/>
            <person name="Bae S.S."/>
            <person name="Baek K."/>
        </authorList>
    </citation>
    <scope>NUCLEOTIDE SEQUENCE [LARGE SCALE GENOMIC DNA]</scope>
    <source>
        <strain evidence="2">UJ94</strain>
    </source>
</reference>
<accession>A0A2I7SKU3</accession>
<keyword evidence="2" id="KW-1185">Reference proteome</keyword>
<protein>
    <recommendedName>
        <fullName evidence="3">Carboxypeptidase-like regulatory domain-containing protein</fullName>
    </recommendedName>
</protein>
<sequence>MKNNILKFRLIIILICSFNFIYSQSITITGKVTDSLNIPLQYVNIGVINKYVGTVTNGKGIFKFNIDNSMANDTLRISSLGYETKDLLIKNIISNSKINVVLNNYTEELEEIILSSNKNSKLYIKGKKKSRSKNEVFFSIPKAKNQNLGAEIGRKFSLGKKKASTLNKYKFFIKNNNFEKIIFRIKLYTIKDNLPHKNINKENIFVEVKNKSSGWINVDLTDYDINIKENIIITVEWIEGSEDGNKLSLPMLIPSFSSVHYYKYGSQSKWKKYKMISTPMILEFKQ</sequence>
<evidence type="ECO:0008006" key="3">
    <source>
        <dbReference type="Google" id="ProtNLM"/>
    </source>
</evidence>